<feature type="domain" description="Amine oxidase" evidence="5">
    <location>
        <begin position="69"/>
        <end position="486"/>
    </location>
</feature>
<dbReference type="PANTHER" id="PTHR43563">
    <property type="entry name" value="AMINE OXIDASE"/>
    <property type="match status" value="1"/>
</dbReference>
<dbReference type="RefSeq" id="WP_134751986.1">
    <property type="nucleotide sequence ID" value="NZ_CP038149.1"/>
</dbReference>
<organism evidence="6 7">
    <name type="scientific">Paraburkholderia pallida</name>
    <dbReference type="NCBI Taxonomy" id="2547399"/>
    <lineage>
        <taxon>Bacteria</taxon>
        <taxon>Pseudomonadati</taxon>
        <taxon>Pseudomonadota</taxon>
        <taxon>Betaproteobacteria</taxon>
        <taxon>Burkholderiales</taxon>
        <taxon>Burkholderiaceae</taxon>
        <taxon>Paraburkholderia</taxon>
    </lineage>
</organism>
<dbReference type="Gene3D" id="3.90.660.10">
    <property type="match status" value="2"/>
</dbReference>
<evidence type="ECO:0000256" key="4">
    <source>
        <dbReference type="PIRSR" id="PIRSR601613-1"/>
    </source>
</evidence>
<keyword evidence="7" id="KW-1185">Reference proteome</keyword>
<dbReference type="PRINTS" id="PR00757">
    <property type="entry name" value="AMINEOXDASEF"/>
</dbReference>
<comment type="similarity">
    <text evidence="2">Belongs to the flavin monoamine oxidase family.</text>
</comment>
<comment type="cofactor">
    <cofactor evidence="1">
        <name>FAD</name>
        <dbReference type="ChEBI" id="CHEBI:57692"/>
    </cofactor>
</comment>
<dbReference type="InterPro" id="IPR050703">
    <property type="entry name" value="Flavin_MAO"/>
</dbReference>
<dbReference type="OrthoDB" id="3972913at2"/>
<dbReference type="Gene3D" id="3.50.50.60">
    <property type="entry name" value="FAD/NAD(P)-binding domain"/>
    <property type="match status" value="2"/>
</dbReference>
<gene>
    <name evidence="6" type="ORF">E1956_19245</name>
</gene>
<dbReference type="GO" id="GO:0016491">
    <property type="term" value="F:oxidoreductase activity"/>
    <property type="evidence" value="ECO:0007669"/>
    <property type="project" value="UniProtKB-KW"/>
</dbReference>
<dbReference type="PROSITE" id="PS51318">
    <property type="entry name" value="TAT"/>
    <property type="match status" value="1"/>
</dbReference>
<evidence type="ECO:0000256" key="1">
    <source>
        <dbReference type="ARBA" id="ARBA00001974"/>
    </source>
</evidence>
<dbReference type="AlphaFoldDB" id="A0A4P7CTK7"/>
<name>A0A4P7CTK7_9BURK</name>
<dbReference type="SUPFAM" id="SSF51905">
    <property type="entry name" value="FAD/NAD(P)-binding domain"/>
    <property type="match status" value="1"/>
</dbReference>
<protein>
    <submittedName>
        <fullName evidence="6">NAD(P)/FAD-dependent oxidoreductase</fullName>
    </submittedName>
</protein>
<evidence type="ECO:0000259" key="5">
    <source>
        <dbReference type="Pfam" id="PF01593"/>
    </source>
</evidence>
<dbReference type="KEGG" id="ppai:E1956_19245"/>
<dbReference type="EMBL" id="CP038149">
    <property type="protein sequence ID" value="QBQ99335.1"/>
    <property type="molecule type" value="Genomic_DNA"/>
</dbReference>
<evidence type="ECO:0000313" key="7">
    <source>
        <dbReference type="Proteomes" id="UP000295727"/>
    </source>
</evidence>
<dbReference type="Pfam" id="PF01593">
    <property type="entry name" value="Amino_oxidase"/>
    <property type="match status" value="1"/>
</dbReference>
<dbReference type="InterPro" id="IPR006311">
    <property type="entry name" value="TAT_signal"/>
</dbReference>
<evidence type="ECO:0000313" key="6">
    <source>
        <dbReference type="EMBL" id="QBQ99335.1"/>
    </source>
</evidence>
<feature type="binding site" evidence="4">
    <location>
        <begin position="89"/>
        <end position="90"/>
    </location>
    <ligand>
        <name>FAD</name>
        <dbReference type="ChEBI" id="CHEBI:57692"/>
    </ligand>
</feature>
<sequence>MKEEQSVKVGRRTFMRGAGSALAATALASSTLAKGGRALAGERPSLPGPESKSIASGAQYDVIVIGGGFAGLTAARDCALRGMKTLLLEARARIGGRTFTSSFAGHRLEMGGTWIHWSQPHVWDEMTRYGMGIVDGPGASLEHVSWLSGGKIKSGDAEKVFPVLADAMAKFCDVDGYGGRLVFPRPHDPLFHADEVRKYDGLSLQDRLAAVGFKQEVHDLISPQLTTLCHRDPASAGLADQLKLWALSEFDLGLLFERVNKYRIEQGTSGLANAIAADGGADVMLSTPVARVEQAGGKVSVTTASGAHYSAGAVICTVPANVLKSIDFRPGLNPAKLAASKAGVAGQGTKCYIHIKQKIGKWMGCGAFPNPIAVTWTEQERDDGTLLVSFGPPGRLDINDEDAVQTALRQILPGADVVATTGYQWTADPWSQGTWCYYRPGQLTRDMEPLRQREGAVFFASADSASGWTGTIDGAIERGTRVAQDVKAFLNRK</sequence>
<dbReference type="Proteomes" id="UP000295727">
    <property type="component" value="Chromosome 2"/>
</dbReference>
<dbReference type="InterPro" id="IPR001613">
    <property type="entry name" value="Flavin_amine_oxidase"/>
</dbReference>
<feature type="binding site" evidence="4">
    <location>
        <position position="289"/>
    </location>
    <ligand>
        <name>FAD</name>
        <dbReference type="ChEBI" id="CHEBI:57692"/>
    </ligand>
</feature>
<dbReference type="PANTHER" id="PTHR43563:SF1">
    <property type="entry name" value="AMINE OXIDASE [FLAVIN-CONTAINING] B"/>
    <property type="match status" value="1"/>
</dbReference>
<accession>A0A4P7CTK7</accession>
<keyword evidence="3" id="KW-0560">Oxidoreductase</keyword>
<dbReference type="InterPro" id="IPR002937">
    <property type="entry name" value="Amino_oxidase"/>
</dbReference>
<dbReference type="InterPro" id="IPR036188">
    <property type="entry name" value="FAD/NAD-bd_sf"/>
</dbReference>
<evidence type="ECO:0000256" key="3">
    <source>
        <dbReference type="ARBA" id="ARBA00023002"/>
    </source>
</evidence>
<proteinExistence type="inferred from homology"/>
<reference evidence="6 7" key="1">
    <citation type="submission" date="2019-03" db="EMBL/GenBank/DDBJ databases">
        <title>Paraburkholderia sp. 7MH5, isolated from subtropical forest soil.</title>
        <authorList>
            <person name="Gao Z.-H."/>
            <person name="Qiu L.-H."/>
        </authorList>
    </citation>
    <scope>NUCLEOTIDE SEQUENCE [LARGE SCALE GENOMIC DNA]</scope>
    <source>
        <strain evidence="6 7">7MH5</strain>
    </source>
</reference>
<evidence type="ECO:0000256" key="2">
    <source>
        <dbReference type="ARBA" id="ARBA00005995"/>
    </source>
</evidence>